<dbReference type="Proteomes" id="UP000574390">
    <property type="component" value="Unassembled WGS sequence"/>
</dbReference>
<sequence>LKRLLSRSKPRKDVAPVEDHVFFYDLHRPQDGSEFSSLSASSAPSLGPRRKGRKTCAGVLHGFLPSPNKLKVVGGEVRFGDIGLKFREEAISDDKGQSASFMRLVEAKCPLVEDILSPPTGSIESYVHDYSFPSEMDATVFPAGISRVLHCSDSDEEDVDCCETSGMYEIRMKGKSDDALKEALELLYGVVPPPSWAHQTADLSTITANEYFILAIEISVDDDFRVKSKDTVGRRLSQLIVENVTVAPLSNLRPRKKLEALGEEEIALMHAGGTYHLALGSRPNVDSLEITPDGIVKAGEAEIKFNMAGDKILVLEEAKCPRWSRPTPRKLPSVHRGSRIFPAIFDDTAIFPRNRVYAVGVLVSAVKTGSLQEAVAGLLHSSRGETIVKEGTTTYLFNNPAYGSEFGSLSTHFSSRENPKKIKVRPWSLLPSSARLQISSKGFVEAGSIGLEFDKETPLWNGDSHPFLRLRSATCPSLQHLLSPLDEGSEWVFPVAKLEDEDQVHGKKQRHDGESESTSGVGGMYEIRVNGKSHDALKDAIKLLYTVLPVPPWARMTAALSRMTANEYLVLATCFHIRGGNSLLPTALPASSHPVDREKWMNFFNVRDIGGRGNKFSHLLVE</sequence>
<feature type="compositionally biased region" description="Low complexity" evidence="1">
    <location>
        <begin position="32"/>
        <end position="47"/>
    </location>
</feature>
<feature type="non-terminal residue" evidence="2">
    <location>
        <position position="1"/>
    </location>
</feature>
<comment type="caution">
    <text evidence="2">The sequence shown here is derived from an EMBL/GenBank/DDBJ whole genome shotgun (WGS) entry which is preliminary data.</text>
</comment>
<accession>A0A7J6R6U1</accession>
<evidence type="ECO:0000256" key="1">
    <source>
        <dbReference type="SAM" id="MobiDB-lite"/>
    </source>
</evidence>
<dbReference type="AlphaFoldDB" id="A0A7J6R6U1"/>
<gene>
    <name evidence="2" type="ORF">FOZ62_022049</name>
</gene>
<dbReference type="EMBL" id="JABANM010024380">
    <property type="protein sequence ID" value="KAF4716327.1"/>
    <property type="molecule type" value="Genomic_DNA"/>
</dbReference>
<name>A0A7J6R6U1_PEROL</name>
<feature type="region of interest" description="Disordered" evidence="1">
    <location>
        <begin position="502"/>
        <end position="522"/>
    </location>
</feature>
<evidence type="ECO:0000313" key="3">
    <source>
        <dbReference type="Proteomes" id="UP000574390"/>
    </source>
</evidence>
<feature type="non-terminal residue" evidence="2">
    <location>
        <position position="622"/>
    </location>
</feature>
<feature type="region of interest" description="Disordered" evidence="1">
    <location>
        <begin position="32"/>
        <end position="52"/>
    </location>
</feature>
<reference evidence="2 3" key="1">
    <citation type="submission" date="2020-04" db="EMBL/GenBank/DDBJ databases">
        <title>Perkinsus olseni comparative genomics.</title>
        <authorList>
            <person name="Bogema D.R."/>
        </authorList>
    </citation>
    <scope>NUCLEOTIDE SEQUENCE [LARGE SCALE GENOMIC DNA]</scope>
    <source>
        <strain evidence="2">ATCC PRA-205</strain>
    </source>
</reference>
<evidence type="ECO:0000313" key="2">
    <source>
        <dbReference type="EMBL" id="KAF4716327.1"/>
    </source>
</evidence>
<proteinExistence type="predicted"/>
<protein>
    <submittedName>
        <fullName evidence="2">Uncharacterized protein</fullName>
    </submittedName>
</protein>
<organism evidence="2 3">
    <name type="scientific">Perkinsus olseni</name>
    <name type="common">Perkinsus atlanticus</name>
    <dbReference type="NCBI Taxonomy" id="32597"/>
    <lineage>
        <taxon>Eukaryota</taxon>
        <taxon>Sar</taxon>
        <taxon>Alveolata</taxon>
        <taxon>Perkinsozoa</taxon>
        <taxon>Perkinsea</taxon>
        <taxon>Perkinsida</taxon>
        <taxon>Perkinsidae</taxon>
        <taxon>Perkinsus</taxon>
    </lineage>
</organism>